<feature type="transmembrane region" description="Helical" evidence="1">
    <location>
        <begin position="148"/>
        <end position="167"/>
    </location>
</feature>
<organism evidence="2 3">
    <name type="scientific">Schizopora paradoxa</name>
    <dbReference type="NCBI Taxonomy" id="27342"/>
    <lineage>
        <taxon>Eukaryota</taxon>
        <taxon>Fungi</taxon>
        <taxon>Dikarya</taxon>
        <taxon>Basidiomycota</taxon>
        <taxon>Agaricomycotina</taxon>
        <taxon>Agaricomycetes</taxon>
        <taxon>Hymenochaetales</taxon>
        <taxon>Schizoporaceae</taxon>
        <taxon>Schizopora</taxon>
    </lineage>
</organism>
<dbReference type="EMBL" id="KQ086186">
    <property type="protein sequence ID" value="KLO06711.1"/>
    <property type="molecule type" value="Genomic_DNA"/>
</dbReference>
<keyword evidence="3" id="KW-1185">Reference proteome</keyword>
<keyword evidence="1" id="KW-0472">Membrane</keyword>
<evidence type="ECO:0000256" key="1">
    <source>
        <dbReference type="SAM" id="Phobius"/>
    </source>
</evidence>
<keyword evidence="1" id="KW-0812">Transmembrane</keyword>
<name>A0A0H2RPH3_9AGAM</name>
<dbReference type="InParanoid" id="A0A0H2RPH3"/>
<proteinExistence type="predicted"/>
<dbReference type="Proteomes" id="UP000053477">
    <property type="component" value="Unassembled WGS sequence"/>
</dbReference>
<protein>
    <submittedName>
        <fullName evidence="2">Uncharacterized protein</fullName>
    </submittedName>
</protein>
<reference evidence="2 3" key="1">
    <citation type="submission" date="2015-04" db="EMBL/GenBank/DDBJ databases">
        <title>Complete genome sequence of Schizopora paradoxa KUC8140, a cosmopolitan wood degrader in East Asia.</title>
        <authorList>
            <consortium name="DOE Joint Genome Institute"/>
            <person name="Min B."/>
            <person name="Park H."/>
            <person name="Jang Y."/>
            <person name="Kim J.-J."/>
            <person name="Kim K.H."/>
            <person name="Pangilinan J."/>
            <person name="Lipzen A."/>
            <person name="Riley R."/>
            <person name="Grigoriev I.V."/>
            <person name="Spatafora J.W."/>
            <person name="Choi I.-G."/>
        </authorList>
    </citation>
    <scope>NUCLEOTIDE SEQUENCE [LARGE SCALE GENOMIC DNA]</scope>
    <source>
        <strain evidence="2 3">KUC8140</strain>
    </source>
</reference>
<keyword evidence="1" id="KW-1133">Transmembrane helix</keyword>
<evidence type="ECO:0000313" key="2">
    <source>
        <dbReference type="EMBL" id="KLO06711.1"/>
    </source>
</evidence>
<evidence type="ECO:0000313" key="3">
    <source>
        <dbReference type="Proteomes" id="UP000053477"/>
    </source>
</evidence>
<gene>
    <name evidence="2" type="ORF">SCHPADRAFT_681042</name>
</gene>
<dbReference type="AlphaFoldDB" id="A0A0H2RPH3"/>
<accession>A0A0H2RPH3</accession>
<sequence length="197" mass="20575">MSALEPHGMVFVSTSGGSPAQLPTASLELQAATHVAGAQTSGQINDLHHTLPASSIPINLRTGDANLTVRHDTHLASSGGLVQGSNGHGIVSGDPTGAAAASLSLSSHSSNSGNGAWHTFFISTLFSLNFAALSSHVQQIMWSLDTRISLILIMGTYFCFEFMAGALSNTRRVRLRIHGGCAIEYMAGALSNTQIMK</sequence>